<dbReference type="EMBL" id="WUTS01000001">
    <property type="protein sequence ID" value="NAW12225.1"/>
    <property type="molecule type" value="Genomic_DNA"/>
</dbReference>
<dbReference type="InterPro" id="IPR020945">
    <property type="entry name" value="DMSO/NO3_reduct_chaperone"/>
</dbReference>
<keyword evidence="3" id="KW-1185">Reference proteome</keyword>
<dbReference type="Gene3D" id="1.10.3480.10">
    <property type="entry name" value="TorD-like"/>
    <property type="match status" value="1"/>
</dbReference>
<organism evidence="2 3">
    <name type="scientific">Halomonas icarae</name>
    <dbReference type="NCBI Taxonomy" id="2691040"/>
    <lineage>
        <taxon>Bacteria</taxon>
        <taxon>Pseudomonadati</taxon>
        <taxon>Pseudomonadota</taxon>
        <taxon>Gammaproteobacteria</taxon>
        <taxon>Oceanospirillales</taxon>
        <taxon>Halomonadaceae</taxon>
        <taxon>Halomonas</taxon>
    </lineage>
</organism>
<dbReference type="InterPro" id="IPR050289">
    <property type="entry name" value="TorD/DmsD_chaperones"/>
</dbReference>
<evidence type="ECO:0000313" key="3">
    <source>
        <dbReference type="Proteomes" id="UP000448235"/>
    </source>
</evidence>
<keyword evidence="1" id="KW-0143">Chaperone</keyword>
<dbReference type="AlphaFoldDB" id="A0A7X5ALC8"/>
<evidence type="ECO:0000313" key="2">
    <source>
        <dbReference type="EMBL" id="NAW12225.1"/>
    </source>
</evidence>
<comment type="caution">
    <text evidence="2">The sequence shown here is derived from an EMBL/GenBank/DDBJ whole genome shotgun (WGS) entry which is preliminary data.</text>
</comment>
<reference evidence="2 3" key="1">
    <citation type="submission" date="2019-12" db="EMBL/GenBank/DDBJ databases">
        <title>Draft genome sequencing of Halomonas icarensis D1-1.</title>
        <authorList>
            <person name="Pandiyan K."/>
            <person name="Kushwaha P."/>
            <person name="Gowdham M."/>
            <person name="Chakdar H."/>
            <person name="Singh A."/>
            <person name="Kumar M."/>
            <person name="Saxena A.K."/>
        </authorList>
    </citation>
    <scope>NUCLEOTIDE SEQUENCE [LARGE SCALE GENOMIC DNA]</scope>
    <source>
        <strain evidence="2 3">D1-1</strain>
    </source>
</reference>
<gene>
    <name evidence="2" type="ORF">GRB80_05140</name>
</gene>
<protein>
    <submittedName>
        <fullName evidence="2">Molecular chaperone TorD</fullName>
    </submittedName>
</protein>
<accession>A0A7X5ALC8</accession>
<dbReference type="Proteomes" id="UP000448235">
    <property type="component" value="Unassembled WGS sequence"/>
</dbReference>
<dbReference type="PANTHER" id="PTHR34227:SF1">
    <property type="entry name" value="DIMETHYL SULFOXIDE REDUCTASE CHAPERONE-RELATED"/>
    <property type="match status" value="1"/>
</dbReference>
<sequence>MEQDALRADLYRLLARLIREPADAPLLAWLADHQSDDGIATHQDPVVSALIALARAAAAASPEELERAHFRHLVGVIQGEVTPYASWYRHGELMEQALVALRADLRRLGFTRSDNSHDPEDHLAAMLEVMAMLVEEQSPEAGGFFMSHLAPWAERCLDDLARVDTLFYARTGELGKTFIAEEHSQLAAEAERSPVRIIEP</sequence>
<dbReference type="InterPro" id="IPR036411">
    <property type="entry name" value="TorD-like_sf"/>
</dbReference>
<proteinExistence type="predicted"/>
<dbReference type="PANTHER" id="PTHR34227">
    <property type="entry name" value="CHAPERONE PROTEIN YCDY"/>
    <property type="match status" value="1"/>
</dbReference>
<dbReference type="SUPFAM" id="SSF89155">
    <property type="entry name" value="TorD-like"/>
    <property type="match status" value="1"/>
</dbReference>
<name>A0A7X5ALC8_9GAMM</name>
<evidence type="ECO:0000256" key="1">
    <source>
        <dbReference type="ARBA" id="ARBA00023186"/>
    </source>
</evidence>
<dbReference type="Pfam" id="PF02613">
    <property type="entry name" value="Nitrate_red_del"/>
    <property type="match status" value="1"/>
</dbReference>